<dbReference type="EMBL" id="CM037151">
    <property type="protein sequence ID" value="KAH7842916.1"/>
    <property type="molecule type" value="Genomic_DNA"/>
</dbReference>
<name>A0ACB7XPP2_9ERIC</name>
<evidence type="ECO:0000313" key="2">
    <source>
        <dbReference type="Proteomes" id="UP000828048"/>
    </source>
</evidence>
<comment type="caution">
    <text evidence="1">The sequence shown here is derived from an EMBL/GenBank/DDBJ whole genome shotgun (WGS) entry which is preliminary data.</text>
</comment>
<evidence type="ECO:0000313" key="1">
    <source>
        <dbReference type="EMBL" id="KAH7842916.1"/>
    </source>
</evidence>
<accession>A0ACB7XPP2</accession>
<sequence length="148" mass="16376">MSASVVQYLTFRFSGFNPYKKHTRLQSMSFVGSSQRDLRVFAVASTANEAWNYIPSAPIYLPEGPWKQVVTLWIPGGVTAANGFKAAGMYGGLHAKGEKLDLAVVTCDVDAISADWLPFRQSCLDLGFEWAFILGFPAIIFVTNFNFH</sequence>
<reference evidence="1 2" key="1">
    <citation type="journal article" date="2021" name="Hortic Res">
        <title>High-quality reference genome and annotation aids understanding of berry development for evergreen blueberry (Vaccinium darrowii).</title>
        <authorList>
            <person name="Yu J."/>
            <person name="Hulse-Kemp A.M."/>
            <person name="Babiker E."/>
            <person name="Staton M."/>
        </authorList>
    </citation>
    <scope>NUCLEOTIDE SEQUENCE [LARGE SCALE GENOMIC DNA]</scope>
    <source>
        <strain evidence="2">cv. NJ 8807/NJ 8810</strain>
        <tissue evidence="1">Young leaf</tissue>
    </source>
</reference>
<keyword evidence="2" id="KW-1185">Reference proteome</keyword>
<dbReference type="Proteomes" id="UP000828048">
    <property type="component" value="Chromosome 1"/>
</dbReference>
<gene>
    <name evidence="1" type="ORF">Vadar_010602</name>
</gene>
<protein>
    <submittedName>
        <fullName evidence="1">Uncharacterized protein</fullName>
    </submittedName>
</protein>
<proteinExistence type="predicted"/>
<organism evidence="1 2">
    <name type="scientific">Vaccinium darrowii</name>
    <dbReference type="NCBI Taxonomy" id="229202"/>
    <lineage>
        <taxon>Eukaryota</taxon>
        <taxon>Viridiplantae</taxon>
        <taxon>Streptophyta</taxon>
        <taxon>Embryophyta</taxon>
        <taxon>Tracheophyta</taxon>
        <taxon>Spermatophyta</taxon>
        <taxon>Magnoliopsida</taxon>
        <taxon>eudicotyledons</taxon>
        <taxon>Gunneridae</taxon>
        <taxon>Pentapetalae</taxon>
        <taxon>asterids</taxon>
        <taxon>Ericales</taxon>
        <taxon>Ericaceae</taxon>
        <taxon>Vaccinioideae</taxon>
        <taxon>Vaccinieae</taxon>
        <taxon>Vaccinium</taxon>
    </lineage>
</organism>